<keyword evidence="1" id="KW-1133">Transmembrane helix</keyword>
<dbReference type="EMBL" id="LN555523">
    <property type="protein sequence ID" value="CED93101.1"/>
    <property type="molecule type" value="Genomic_DNA"/>
</dbReference>
<dbReference type="AlphaFoldDB" id="A0A1V1HYR3"/>
<reference evidence="2 3" key="1">
    <citation type="submission" date="2014-04" db="EMBL/GenBank/DDBJ databases">
        <authorList>
            <person name="Hornung B.V."/>
        </authorList>
    </citation>
    <scope>NUCLEOTIDE SEQUENCE [LARGE SCALE GENOMIC DNA]</scope>
    <source>
        <strain evidence="2 3">CRIB</strain>
    </source>
</reference>
<dbReference type="GeneID" id="82204529"/>
<evidence type="ECO:0000313" key="2">
    <source>
        <dbReference type="EMBL" id="CED93101.1"/>
    </source>
</evidence>
<accession>A0A1V1HYR3</accession>
<dbReference type="InterPro" id="IPR038690">
    <property type="entry name" value="NusG_2_sf"/>
</dbReference>
<dbReference type="Proteomes" id="UP000245622">
    <property type="component" value="Chromosome 1"/>
</dbReference>
<evidence type="ECO:0000256" key="1">
    <source>
        <dbReference type="SAM" id="Phobius"/>
    </source>
</evidence>
<proteinExistence type="predicted"/>
<dbReference type="RefSeq" id="WP_180702849.1">
    <property type="nucleotide sequence ID" value="NZ_CAOJQT010000067.1"/>
</dbReference>
<organism evidence="2 3">
    <name type="scientific">Romboutsia ilealis</name>
    <dbReference type="NCBI Taxonomy" id="1115758"/>
    <lineage>
        <taxon>Bacteria</taxon>
        <taxon>Bacillati</taxon>
        <taxon>Bacillota</taxon>
        <taxon>Clostridia</taxon>
        <taxon>Peptostreptococcales</taxon>
        <taxon>Peptostreptococcaceae</taxon>
        <taxon>Romboutsia</taxon>
    </lineage>
</organism>
<gene>
    <name evidence="2" type="ORF">CRIB_344</name>
</gene>
<evidence type="ECO:0000313" key="3">
    <source>
        <dbReference type="Proteomes" id="UP000245622"/>
    </source>
</evidence>
<feature type="transmembrane region" description="Helical" evidence="1">
    <location>
        <begin position="7"/>
        <end position="26"/>
    </location>
</feature>
<keyword evidence="1" id="KW-0472">Membrane</keyword>
<name>A0A1V1HYR3_9FIRM</name>
<dbReference type="Pfam" id="PF07009">
    <property type="entry name" value="NusG_II"/>
    <property type="match status" value="1"/>
</dbReference>
<keyword evidence="3" id="KW-1185">Reference proteome</keyword>
<protein>
    <submittedName>
        <fullName evidence="2">Uncharacterized protein</fullName>
    </submittedName>
</protein>
<sequence>MKILKKMDCIIIVILIIFSFIPHFIYSNVVSKNSKNLYATIKVNGDVYTTIYLPVASEKRLSISTDHGNNTIIINGNEIKIVDADCKDKLCIKQGSISKIGKTLICLPNELIIEIKGDEYDSSDDFILSH</sequence>
<dbReference type="Gene3D" id="2.60.320.10">
    <property type="entry name" value="N-utilization substance G protein NusG, insert domain"/>
    <property type="match status" value="1"/>
</dbReference>
<dbReference type="KEGG" id="ril:CRIB_344"/>
<keyword evidence="1" id="KW-0812">Transmembrane</keyword>